<feature type="compositionally biased region" description="Acidic residues" evidence="1">
    <location>
        <begin position="329"/>
        <end position="338"/>
    </location>
</feature>
<feature type="compositionally biased region" description="Acidic residues" evidence="1">
    <location>
        <begin position="232"/>
        <end position="245"/>
    </location>
</feature>
<evidence type="ECO:0000256" key="2">
    <source>
        <dbReference type="SAM" id="SignalP"/>
    </source>
</evidence>
<sequence>MRTLTLTQLVALSALLALASARALWSPEYGSIPRTQITDPHSSLKPVIRAGGNTNDNKTPSEASIKLSAYADAQVFVNGVLKEKVDSGSTATVTVSVAKGDVVGILAEKTSDKAAILTTIVWNGHTYRSDTAHYRTRTDDFLSWPTDQKAHWNNRVDKSSKELKKAFCKWDKADEVDIKHNKFDRKARFIWKLVSEGKGNKKKTLPAHTVHFRHVIGGDNCGGKKQKGSDSSDGDDKDSDDDDDEDGKKKGGKKNGNKNGSGNDDDGDEDDKKKGGKKNGNKNSSDDDDDDDKKKGGKQNGNKNGSGDDDDDDDSKNGGKKDGNKNGSDDDDDDDDDDDNKKKDGKKDSSDGDGDDDGKKEDSKKGPSDGDDEDDNTKKGNKKGSNDGDDDNDGEKKPKGRVPTRKETDDTVEKSNTKDQSFNGQSDSEELPNSCKCKPSSLKGGECYDMVNLNEKEGECNPRPCDAKYECAEDGVTRCIMRKTHEKVVMVRPRVCKMVLSDTEMLMPYNS</sequence>
<feature type="compositionally biased region" description="Basic residues" evidence="1">
    <location>
        <begin position="200"/>
        <end position="214"/>
    </location>
</feature>
<feature type="chain" id="PRO_5015859561" evidence="2">
    <location>
        <begin position="22"/>
        <end position="511"/>
    </location>
</feature>
<dbReference type="AlphaFoldDB" id="A0A2V3IJA7"/>
<feature type="compositionally biased region" description="Basic and acidic residues" evidence="1">
    <location>
        <begin position="339"/>
        <end position="350"/>
    </location>
</feature>
<dbReference type="Proteomes" id="UP000247409">
    <property type="component" value="Unassembled WGS sequence"/>
</dbReference>
<feature type="compositionally biased region" description="Basic and acidic residues" evidence="1">
    <location>
        <begin position="404"/>
        <end position="417"/>
    </location>
</feature>
<dbReference type="EMBL" id="NBIV01000174">
    <property type="protein sequence ID" value="PXF42174.1"/>
    <property type="molecule type" value="Genomic_DNA"/>
</dbReference>
<keyword evidence="2" id="KW-0732">Signal</keyword>
<evidence type="ECO:0000256" key="1">
    <source>
        <dbReference type="SAM" id="MobiDB-lite"/>
    </source>
</evidence>
<proteinExistence type="predicted"/>
<accession>A0A2V3IJA7</accession>
<feature type="region of interest" description="Disordered" evidence="1">
    <location>
        <begin position="200"/>
        <end position="435"/>
    </location>
</feature>
<protein>
    <submittedName>
        <fullName evidence="3">Replicase polyprotein 1a</fullName>
    </submittedName>
</protein>
<organism evidence="3 4">
    <name type="scientific">Gracilariopsis chorda</name>
    <dbReference type="NCBI Taxonomy" id="448386"/>
    <lineage>
        <taxon>Eukaryota</taxon>
        <taxon>Rhodophyta</taxon>
        <taxon>Florideophyceae</taxon>
        <taxon>Rhodymeniophycidae</taxon>
        <taxon>Gracilariales</taxon>
        <taxon>Gracilariaceae</taxon>
        <taxon>Gracilariopsis</taxon>
    </lineage>
</organism>
<feature type="compositionally biased region" description="Basic and acidic residues" evidence="1">
    <location>
        <begin position="315"/>
        <end position="328"/>
    </location>
</feature>
<evidence type="ECO:0000313" key="4">
    <source>
        <dbReference type="Proteomes" id="UP000247409"/>
    </source>
</evidence>
<evidence type="ECO:0000313" key="3">
    <source>
        <dbReference type="EMBL" id="PXF42174.1"/>
    </source>
</evidence>
<feature type="compositionally biased region" description="Basic and acidic residues" evidence="1">
    <location>
        <begin position="357"/>
        <end position="368"/>
    </location>
</feature>
<keyword evidence="4" id="KW-1185">Reference proteome</keyword>
<feature type="signal peptide" evidence="2">
    <location>
        <begin position="1"/>
        <end position="21"/>
    </location>
</feature>
<name>A0A2V3IJA7_9FLOR</name>
<dbReference type="STRING" id="448386.A0A2V3IJA7"/>
<reference evidence="3 4" key="1">
    <citation type="journal article" date="2018" name="Mol. Biol. Evol.">
        <title>Analysis of the draft genome of the red seaweed Gracilariopsis chorda provides insights into genome size evolution in Rhodophyta.</title>
        <authorList>
            <person name="Lee J."/>
            <person name="Yang E.C."/>
            <person name="Graf L."/>
            <person name="Yang J.H."/>
            <person name="Qiu H."/>
            <person name="Zel Zion U."/>
            <person name="Chan C.X."/>
            <person name="Stephens T.G."/>
            <person name="Weber A.P.M."/>
            <person name="Boo G.H."/>
            <person name="Boo S.M."/>
            <person name="Kim K.M."/>
            <person name="Shin Y."/>
            <person name="Jung M."/>
            <person name="Lee S.J."/>
            <person name="Yim H.S."/>
            <person name="Lee J.H."/>
            <person name="Bhattacharya D."/>
            <person name="Yoon H.S."/>
        </authorList>
    </citation>
    <scope>NUCLEOTIDE SEQUENCE [LARGE SCALE GENOMIC DNA]</scope>
    <source>
        <strain evidence="3 4">SKKU-2015</strain>
        <tissue evidence="3">Whole body</tissue>
    </source>
</reference>
<gene>
    <name evidence="3" type="ORF">BWQ96_08094</name>
</gene>
<comment type="caution">
    <text evidence="3">The sequence shown here is derived from an EMBL/GenBank/DDBJ whole genome shotgun (WGS) entry which is preliminary data.</text>
</comment>